<evidence type="ECO:0000313" key="11">
    <source>
        <dbReference type="Proteomes" id="UP000278143"/>
    </source>
</evidence>
<accession>A0A4P9Z1T0</accession>
<keyword evidence="4" id="KW-0812">Transmembrane</keyword>
<evidence type="ECO:0000313" key="10">
    <source>
        <dbReference type="EMBL" id="RKP26326.1"/>
    </source>
</evidence>
<evidence type="ECO:0000256" key="6">
    <source>
        <dbReference type="ARBA" id="ARBA00022989"/>
    </source>
</evidence>
<dbReference type="Proteomes" id="UP000278143">
    <property type="component" value="Unassembled WGS sequence"/>
</dbReference>
<dbReference type="Pfam" id="PF12597">
    <property type="entry name" value="Cox20"/>
    <property type="match status" value="1"/>
</dbReference>
<sequence>MAESTPASASTDAERPSAPPPTASGPSNKTWGEALQDVSIERMRHIGKVPCARDSLLYGIGGGVAVGVGRFIVARIMQCDGGRQGIDGVELGGGRLRPNIHRMLHAKKVGMVVEKLNQLEEKRRQEGVAITVESDTTSKA</sequence>
<dbReference type="InterPro" id="IPR022533">
    <property type="entry name" value="Cox20"/>
</dbReference>
<feature type="region of interest" description="Disordered" evidence="9">
    <location>
        <begin position="1"/>
        <end position="30"/>
    </location>
</feature>
<evidence type="ECO:0000256" key="9">
    <source>
        <dbReference type="SAM" id="MobiDB-lite"/>
    </source>
</evidence>
<evidence type="ECO:0000256" key="2">
    <source>
        <dbReference type="ARBA" id="ARBA00009575"/>
    </source>
</evidence>
<feature type="compositionally biased region" description="Polar residues" evidence="9">
    <location>
        <begin position="1"/>
        <end position="11"/>
    </location>
</feature>
<dbReference type="GO" id="GO:0005743">
    <property type="term" value="C:mitochondrial inner membrane"/>
    <property type="evidence" value="ECO:0007669"/>
    <property type="project" value="UniProtKB-SubCell"/>
</dbReference>
<dbReference type="PANTHER" id="PTHR31586">
    <property type="entry name" value="CYTOCHROME C OXIDASE PROTEIN 20"/>
    <property type="match status" value="1"/>
</dbReference>
<gene>
    <name evidence="10" type="ORF">SYNPS1DRAFT_27979</name>
</gene>
<organism evidence="10 11">
    <name type="scientific">Syncephalis pseudoplumigaleata</name>
    <dbReference type="NCBI Taxonomy" id="1712513"/>
    <lineage>
        <taxon>Eukaryota</taxon>
        <taxon>Fungi</taxon>
        <taxon>Fungi incertae sedis</taxon>
        <taxon>Zoopagomycota</taxon>
        <taxon>Zoopagomycotina</taxon>
        <taxon>Zoopagomycetes</taxon>
        <taxon>Zoopagales</taxon>
        <taxon>Piptocephalidaceae</taxon>
        <taxon>Syncephalis</taxon>
    </lineage>
</organism>
<dbReference type="PANTHER" id="PTHR31586:SF1">
    <property type="entry name" value="CYTOCHROME C OXIDASE ASSEMBLY PROTEIN COX20, MITOCHONDRIAL"/>
    <property type="match status" value="1"/>
</dbReference>
<dbReference type="GO" id="GO:0033617">
    <property type="term" value="P:mitochondrial respiratory chain complex IV assembly"/>
    <property type="evidence" value="ECO:0007669"/>
    <property type="project" value="InterPro"/>
</dbReference>
<keyword evidence="11" id="KW-1185">Reference proteome</keyword>
<evidence type="ECO:0000256" key="3">
    <source>
        <dbReference type="ARBA" id="ARBA00017689"/>
    </source>
</evidence>
<keyword evidence="5" id="KW-0999">Mitochondrion inner membrane</keyword>
<comment type="similarity">
    <text evidence="2">Belongs to the COX20 family.</text>
</comment>
<comment type="subcellular location">
    <subcellularLocation>
        <location evidence="1">Mitochondrion inner membrane</location>
    </subcellularLocation>
</comment>
<evidence type="ECO:0000256" key="5">
    <source>
        <dbReference type="ARBA" id="ARBA00022792"/>
    </source>
</evidence>
<evidence type="ECO:0000256" key="4">
    <source>
        <dbReference type="ARBA" id="ARBA00022692"/>
    </source>
</evidence>
<keyword evidence="7" id="KW-0496">Mitochondrion</keyword>
<reference evidence="11" key="1">
    <citation type="journal article" date="2018" name="Nat. Microbiol.">
        <title>Leveraging single-cell genomics to expand the fungal tree of life.</title>
        <authorList>
            <person name="Ahrendt S.R."/>
            <person name="Quandt C.A."/>
            <person name="Ciobanu D."/>
            <person name="Clum A."/>
            <person name="Salamov A."/>
            <person name="Andreopoulos B."/>
            <person name="Cheng J.F."/>
            <person name="Woyke T."/>
            <person name="Pelin A."/>
            <person name="Henrissat B."/>
            <person name="Reynolds N.K."/>
            <person name="Benny G.L."/>
            <person name="Smith M.E."/>
            <person name="James T.Y."/>
            <person name="Grigoriev I.V."/>
        </authorList>
    </citation>
    <scope>NUCLEOTIDE SEQUENCE [LARGE SCALE GENOMIC DNA]</scope>
    <source>
        <strain evidence="11">Benny S71-1</strain>
    </source>
</reference>
<evidence type="ECO:0000256" key="7">
    <source>
        <dbReference type="ARBA" id="ARBA00023128"/>
    </source>
</evidence>
<evidence type="ECO:0000256" key="8">
    <source>
        <dbReference type="ARBA" id="ARBA00023136"/>
    </source>
</evidence>
<dbReference type="EMBL" id="KZ989453">
    <property type="protein sequence ID" value="RKP26326.1"/>
    <property type="molecule type" value="Genomic_DNA"/>
</dbReference>
<protein>
    <recommendedName>
        <fullName evidence="3">Cytochrome c oxidase assembly protein COX20, mitochondrial</fullName>
    </recommendedName>
</protein>
<evidence type="ECO:0000256" key="1">
    <source>
        <dbReference type="ARBA" id="ARBA00004273"/>
    </source>
</evidence>
<keyword evidence="6" id="KW-1133">Transmembrane helix</keyword>
<dbReference type="AlphaFoldDB" id="A0A4P9Z1T0"/>
<dbReference type="OrthoDB" id="14603at2759"/>
<proteinExistence type="inferred from homology"/>
<keyword evidence="8" id="KW-0472">Membrane</keyword>
<name>A0A4P9Z1T0_9FUNG</name>